<reference evidence="1" key="1">
    <citation type="submission" date="2024-12" db="EMBL/GenBank/DDBJ databases">
        <authorList>
            <person name="Wu N."/>
        </authorList>
    </citation>
    <scope>NUCLEOTIDE SEQUENCE</scope>
    <source>
        <strain evidence="1">P15</strain>
    </source>
</reference>
<name>A0ACC7P2X4_9BACL</name>
<accession>A0ACC7P2X4</accession>
<sequence length="240" mass="25162">MGSIQVLCKMALAGLAALGLWGAGLLPAMAGNSGNQQAFSIEPVIAFASRSMAEEYTISIQWYGHMDDAQSAGLKELLQHGFLLEESAADMVSLSSGGEASRLRGSWSKLSGSHTGEAFLRLEADGTEARALAEAGSRIDGWLREAGAAGDWSVKAAGVWNGDAAQHPEDAVSGLARTLLAAEELETYKDQGIVNALYKTELIGFKAEGTEAGFQTALHRNSETGAWNLAVGAPMLTGEF</sequence>
<dbReference type="Proteomes" id="UP001631969">
    <property type="component" value="Unassembled WGS sequence"/>
</dbReference>
<comment type="caution">
    <text evidence="1">The sequence shown here is derived from an EMBL/GenBank/DDBJ whole genome shotgun (WGS) entry which is preliminary data.</text>
</comment>
<evidence type="ECO:0000313" key="2">
    <source>
        <dbReference type="Proteomes" id="UP001631969"/>
    </source>
</evidence>
<dbReference type="EMBL" id="JBJURJ010000006">
    <property type="protein sequence ID" value="MFM9328662.1"/>
    <property type="molecule type" value="Genomic_DNA"/>
</dbReference>
<evidence type="ECO:0000313" key="1">
    <source>
        <dbReference type="EMBL" id="MFM9328662.1"/>
    </source>
</evidence>
<keyword evidence="2" id="KW-1185">Reference proteome</keyword>
<gene>
    <name evidence="1" type="ORF">ACI1P1_10215</name>
</gene>
<proteinExistence type="predicted"/>
<protein>
    <submittedName>
        <fullName evidence="1">Uncharacterized protein</fullName>
    </submittedName>
</protein>
<organism evidence="1 2">
    <name type="scientific">Paenibacillus mesotrionivorans</name>
    <dbReference type="NCBI Taxonomy" id="3160968"/>
    <lineage>
        <taxon>Bacteria</taxon>
        <taxon>Bacillati</taxon>
        <taxon>Bacillota</taxon>
        <taxon>Bacilli</taxon>
        <taxon>Bacillales</taxon>
        <taxon>Paenibacillaceae</taxon>
        <taxon>Paenibacillus</taxon>
    </lineage>
</organism>